<dbReference type="InterPro" id="IPR015946">
    <property type="entry name" value="KH_dom-like_a/b"/>
</dbReference>
<dbReference type="InterPro" id="IPR003718">
    <property type="entry name" value="OsmC/Ohr_fam"/>
</dbReference>
<proteinExistence type="predicted"/>
<gene>
    <name evidence="1" type="ORF">GCM10007874_57560</name>
</gene>
<dbReference type="Gene3D" id="3.30.300.20">
    <property type="match status" value="1"/>
</dbReference>
<dbReference type="Proteomes" id="UP001156882">
    <property type="component" value="Unassembled WGS sequence"/>
</dbReference>
<evidence type="ECO:0008006" key="3">
    <source>
        <dbReference type="Google" id="ProtNLM"/>
    </source>
</evidence>
<dbReference type="InterPro" id="IPR036102">
    <property type="entry name" value="OsmC/Ohrsf"/>
</dbReference>
<accession>A0ABQ6CQV3</accession>
<organism evidence="1 2">
    <name type="scientific">Labrys miyagiensis</name>
    <dbReference type="NCBI Taxonomy" id="346912"/>
    <lineage>
        <taxon>Bacteria</taxon>
        <taxon>Pseudomonadati</taxon>
        <taxon>Pseudomonadota</taxon>
        <taxon>Alphaproteobacteria</taxon>
        <taxon>Hyphomicrobiales</taxon>
        <taxon>Xanthobacteraceae</taxon>
        <taxon>Labrys</taxon>
    </lineage>
</organism>
<keyword evidence="2" id="KW-1185">Reference proteome</keyword>
<evidence type="ECO:0000313" key="2">
    <source>
        <dbReference type="Proteomes" id="UP001156882"/>
    </source>
</evidence>
<protein>
    <recommendedName>
        <fullName evidence="3">SIS domain-containing protein</fullName>
    </recommendedName>
</protein>
<sequence>MAIGTVAPRKTGAIATLARLGHPVVTSATGGEITVVTRPSEAGFSPLDLIYASLAACLVLSARIAASEQGVLGWLRNVEASVKGSKAAEGASRIEYFHIEMPKRFAI</sequence>
<evidence type="ECO:0000313" key="1">
    <source>
        <dbReference type="EMBL" id="GLS22736.1"/>
    </source>
</evidence>
<dbReference type="Pfam" id="PF02566">
    <property type="entry name" value="OsmC"/>
    <property type="match status" value="1"/>
</dbReference>
<dbReference type="EMBL" id="BSPC01000066">
    <property type="protein sequence ID" value="GLS22736.1"/>
    <property type="molecule type" value="Genomic_DNA"/>
</dbReference>
<comment type="caution">
    <text evidence="1">The sequence shown here is derived from an EMBL/GenBank/DDBJ whole genome shotgun (WGS) entry which is preliminary data.</text>
</comment>
<reference evidence="2" key="1">
    <citation type="journal article" date="2019" name="Int. J. Syst. Evol. Microbiol.">
        <title>The Global Catalogue of Microorganisms (GCM) 10K type strain sequencing project: providing services to taxonomists for standard genome sequencing and annotation.</title>
        <authorList>
            <consortium name="The Broad Institute Genomics Platform"/>
            <consortium name="The Broad Institute Genome Sequencing Center for Infectious Disease"/>
            <person name="Wu L."/>
            <person name="Ma J."/>
        </authorList>
    </citation>
    <scope>NUCLEOTIDE SEQUENCE [LARGE SCALE GENOMIC DNA]</scope>
    <source>
        <strain evidence="2">NBRC 101365</strain>
    </source>
</reference>
<dbReference type="SUPFAM" id="SSF82784">
    <property type="entry name" value="OsmC-like"/>
    <property type="match status" value="1"/>
</dbReference>
<name>A0ABQ6CQV3_9HYPH</name>